<dbReference type="AlphaFoldDB" id="A0A1W0WV42"/>
<dbReference type="InterPro" id="IPR000816">
    <property type="entry name" value="Peptidase_C15"/>
</dbReference>
<sequence length="101" mass="11171">MGDYRTAQQGRTSGSPTIRVLVTGFGPFGEHSVNASWEAVRHLTVLDDLKDVVDLFVEEIPVKYHEVSTVVPDLWKKYQPHLVIHCGVSGLLQASCHVGML</sequence>
<protein>
    <submittedName>
        <fullName evidence="6">Pyroglutamyl-peptidase 1</fullName>
        <ecNumber evidence="6">3.4.19.3</ecNumber>
    </submittedName>
</protein>
<dbReference type="Pfam" id="PF01470">
    <property type="entry name" value="Peptidase_C15"/>
    <property type="match status" value="1"/>
</dbReference>
<keyword evidence="3" id="KW-0645">Protease</keyword>
<gene>
    <name evidence="6" type="ORF">BV898_06924</name>
</gene>
<dbReference type="GO" id="GO:0005829">
    <property type="term" value="C:cytosol"/>
    <property type="evidence" value="ECO:0007669"/>
    <property type="project" value="InterPro"/>
</dbReference>
<feature type="non-terminal residue" evidence="6">
    <location>
        <position position="101"/>
    </location>
</feature>
<dbReference type="EC" id="3.4.19.3" evidence="6"/>
<evidence type="ECO:0000256" key="5">
    <source>
        <dbReference type="ARBA" id="ARBA00022807"/>
    </source>
</evidence>
<accession>A0A1W0WV42</accession>
<evidence type="ECO:0000256" key="1">
    <source>
        <dbReference type="ARBA" id="ARBA00006641"/>
    </source>
</evidence>
<name>A0A1W0WV42_HYPEX</name>
<dbReference type="OrthoDB" id="407146at2759"/>
<comment type="similarity">
    <text evidence="1">Belongs to the peptidase C15 family.</text>
</comment>
<dbReference type="Proteomes" id="UP000192578">
    <property type="component" value="Unassembled WGS sequence"/>
</dbReference>
<keyword evidence="2" id="KW-0963">Cytoplasm</keyword>
<dbReference type="PANTHER" id="PTHR23402:SF1">
    <property type="entry name" value="PYROGLUTAMYL-PEPTIDASE I"/>
    <property type="match status" value="1"/>
</dbReference>
<evidence type="ECO:0000313" key="7">
    <source>
        <dbReference type="Proteomes" id="UP000192578"/>
    </source>
</evidence>
<comment type="caution">
    <text evidence="6">The sequence shown here is derived from an EMBL/GenBank/DDBJ whole genome shotgun (WGS) entry which is preliminary data.</text>
</comment>
<dbReference type="GO" id="GO:0016920">
    <property type="term" value="F:pyroglutamyl-peptidase activity"/>
    <property type="evidence" value="ECO:0007669"/>
    <property type="project" value="UniProtKB-EC"/>
</dbReference>
<dbReference type="PRINTS" id="PR00706">
    <property type="entry name" value="PYROGLUPTASE"/>
</dbReference>
<dbReference type="PANTHER" id="PTHR23402">
    <property type="entry name" value="PROTEASE FAMILY C15 PYROGLUTAMYL-PEPTIDASE I-RELATED"/>
    <property type="match status" value="1"/>
</dbReference>
<evidence type="ECO:0000256" key="2">
    <source>
        <dbReference type="ARBA" id="ARBA00022490"/>
    </source>
</evidence>
<keyword evidence="4 6" id="KW-0378">Hydrolase</keyword>
<dbReference type="InterPro" id="IPR016125">
    <property type="entry name" value="Peptidase_C15-like"/>
</dbReference>
<dbReference type="SUPFAM" id="SSF53182">
    <property type="entry name" value="Pyrrolidone carboxyl peptidase (pyroglutamate aminopeptidase)"/>
    <property type="match status" value="1"/>
</dbReference>
<keyword evidence="7" id="KW-1185">Reference proteome</keyword>
<dbReference type="InterPro" id="IPR036440">
    <property type="entry name" value="Peptidase_C15-like_sf"/>
</dbReference>
<reference evidence="7" key="1">
    <citation type="submission" date="2017-01" db="EMBL/GenBank/DDBJ databases">
        <title>Comparative genomics of anhydrobiosis in the tardigrade Hypsibius dujardini.</title>
        <authorList>
            <person name="Yoshida Y."/>
            <person name="Koutsovoulos G."/>
            <person name="Laetsch D."/>
            <person name="Stevens L."/>
            <person name="Kumar S."/>
            <person name="Horikawa D."/>
            <person name="Ishino K."/>
            <person name="Komine S."/>
            <person name="Tomita M."/>
            <person name="Blaxter M."/>
            <person name="Arakawa K."/>
        </authorList>
    </citation>
    <scope>NUCLEOTIDE SEQUENCE [LARGE SCALE GENOMIC DNA]</scope>
    <source>
        <strain evidence="7">Z151</strain>
    </source>
</reference>
<organism evidence="6 7">
    <name type="scientific">Hypsibius exemplaris</name>
    <name type="common">Freshwater tardigrade</name>
    <dbReference type="NCBI Taxonomy" id="2072580"/>
    <lineage>
        <taxon>Eukaryota</taxon>
        <taxon>Metazoa</taxon>
        <taxon>Ecdysozoa</taxon>
        <taxon>Tardigrada</taxon>
        <taxon>Eutardigrada</taxon>
        <taxon>Parachela</taxon>
        <taxon>Hypsibioidea</taxon>
        <taxon>Hypsibiidae</taxon>
        <taxon>Hypsibius</taxon>
    </lineage>
</organism>
<keyword evidence="5" id="KW-0788">Thiol protease</keyword>
<dbReference type="GO" id="GO:0006508">
    <property type="term" value="P:proteolysis"/>
    <property type="evidence" value="ECO:0007669"/>
    <property type="project" value="UniProtKB-KW"/>
</dbReference>
<evidence type="ECO:0000256" key="4">
    <source>
        <dbReference type="ARBA" id="ARBA00022801"/>
    </source>
</evidence>
<dbReference type="Gene3D" id="3.40.630.20">
    <property type="entry name" value="Peptidase C15, pyroglutamyl peptidase I-like"/>
    <property type="match status" value="1"/>
</dbReference>
<evidence type="ECO:0000313" key="6">
    <source>
        <dbReference type="EMBL" id="OQV19071.1"/>
    </source>
</evidence>
<dbReference type="EMBL" id="MTYJ01000043">
    <property type="protein sequence ID" value="OQV19071.1"/>
    <property type="molecule type" value="Genomic_DNA"/>
</dbReference>
<proteinExistence type="inferred from homology"/>
<evidence type="ECO:0000256" key="3">
    <source>
        <dbReference type="ARBA" id="ARBA00022670"/>
    </source>
</evidence>